<feature type="transmembrane region" description="Helical" evidence="6">
    <location>
        <begin position="199"/>
        <end position="220"/>
    </location>
</feature>
<evidence type="ECO:0000256" key="5">
    <source>
        <dbReference type="ARBA" id="ARBA00023136"/>
    </source>
</evidence>
<dbReference type="Proteomes" id="UP000534783">
    <property type="component" value="Unassembled WGS sequence"/>
</dbReference>
<evidence type="ECO:0000313" key="7">
    <source>
        <dbReference type="EMBL" id="NKE69240.1"/>
    </source>
</evidence>
<dbReference type="Pfam" id="PF03631">
    <property type="entry name" value="Virul_fac_BrkB"/>
    <property type="match status" value="1"/>
</dbReference>
<evidence type="ECO:0000256" key="1">
    <source>
        <dbReference type="ARBA" id="ARBA00004651"/>
    </source>
</evidence>
<proteinExistence type="predicted"/>
<feature type="transmembrane region" description="Helical" evidence="6">
    <location>
        <begin position="232"/>
        <end position="252"/>
    </location>
</feature>
<comment type="subcellular location">
    <subcellularLocation>
        <location evidence="1">Cell membrane</location>
        <topology evidence="1">Multi-pass membrane protein</topology>
    </subcellularLocation>
</comment>
<keyword evidence="8" id="KW-1185">Reference proteome</keyword>
<keyword evidence="4 6" id="KW-1133">Transmembrane helix</keyword>
<dbReference type="PANTHER" id="PTHR30213">
    <property type="entry name" value="INNER MEMBRANE PROTEIN YHJD"/>
    <property type="match status" value="1"/>
</dbReference>
<sequence length="362" mass="40431">MLEVKGNNQNRLTWRERFRRWALGTLTPRQLAADVWKQINEDDIFSVAAELAYFSLFALFPLLLFLVTLIGYLPVENLYQELLGYLQQVLPAEAMALVQKTLNQIVREQRGGLLSIGLAVTLWAASRGMAAIINALNKAYGVKEERPWWKVQATALGLTVSLSVFIIFSAVLMIFGGAIGEWLANWTGLGASFLIGWNLLRLFLATLIMITVVAAIYYFGPDVEQEWRWVTPGSVLAVLGWIAVSLAFSYYVSHFGNYNKTYGAIGAVIILLTWMYLSALMILLGAEINSEIERSLPEGKSNGEKRLAHKHPGDLLLQARAKAPVSGRIRKLLFSPWSLGGLAALSATTFYFLRRRRRSSEA</sequence>
<dbReference type="NCBIfam" id="TIGR00765">
    <property type="entry name" value="yihY_not_rbn"/>
    <property type="match status" value="1"/>
</dbReference>
<protein>
    <submittedName>
        <fullName evidence="7">YihY/virulence factor BrkB family protein</fullName>
    </submittedName>
</protein>
<feature type="transmembrane region" description="Helical" evidence="6">
    <location>
        <begin position="156"/>
        <end position="179"/>
    </location>
</feature>
<accession>A0A7X6DL86</accession>
<evidence type="ECO:0000313" key="8">
    <source>
        <dbReference type="Proteomes" id="UP000534783"/>
    </source>
</evidence>
<gene>
    <name evidence="7" type="ORF">MNODULE_00540</name>
</gene>
<dbReference type="GO" id="GO:0005886">
    <property type="term" value="C:plasma membrane"/>
    <property type="evidence" value="ECO:0007669"/>
    <property type="project" value="UniProtKB-SubCell"/>
</dbReference>
<feature type="transmembrane region" description="Helical" evidence="6">
    <location>
        <begin position="334"/>
        <end position="353"/>
    </location>
</feature>
<reference evidence="7 8" key="1">
    <citation type="journal article" date="2020" name="Nature">
        <title>Bacterial chemolithoautotrophy via manganese oxidation.</title>
        <authorList>
            <person name="Yu H."/>
            <person name="Leadbetter J.R."/>
        </authorList>
    </citation>
    <scope>NUCLEOTIDE SEQUENCE [LARGE SCALE GENOMIC DNA]</scope>
    <source>
        <strain evidence="7 8">Mn-1</strain>
    </source>
</reference>
<keyword evidence="3 6" id="KW-0812">Transmembrane</keyword>
<feature type="transmembrane region" description="Helical" evidence="6">
    <location>
        <begin position="51"/>
        <end position="73"/>
    </location>
</feature>
<feature type="transmembrane region" description="Helical" evidence="6">
    <location>
        <begin position="113"/>
        <end position="136"/>
    </location>
</feature>
<evidence type="ECO:0000256" key="4">
    <source>
        <dbReference type="ARBA" id="ARBA00022989"/>
    </source>
</evidence>
<evidence type="ECO:0000256" key="2">
    <source>
        <dbReference type="ARBA" id="ARBA00022475"/>
    </source>
</evidence>
<evidence type="ECO:0000256" key="6">
    <source>
        <dbReference type="SAM" id="Phobius"/>
    </source>
</evidence>
<feature type="transmembrane region" description="Helical" evidence="6">
    <location>
        <begin position="264"/>
        <end position="286"/>
    </location>
</feature>
<keyword evidence="5 6" id="KW-0472">Membrane</keyword>
<organism evidence="7 8">
    <name type="scientific">Candidatus Manganitrophus noduliformans</name>
    <dbReference type="NCBI Taxonomy" id="2606439"/>
    <lineage>
        <taxon>Bacteria</taxon>
        <taxon>Pseudomonadati</taxon>
        <taxon>Nitrospirota</taxon>
        <taxon>Nitrospiria</taxon>
        <taxon>Candidatus Troglogloeales</taxon>
        <taxon>Candidatus Manganitrophaceae</taxon>
        <taxon>Candidatus Manganitrophus</taxon>
    </lineage>
</organism>
<dbReference type="EMBL" id="VTOW01000001">
    <property type="protein sequence ID" value="NKE69240.1"/>
    <property type="molecule type" value="Genomic_DNA"/>
</dbReference>
<dbReference type="PANTHER" id="PTHR30213:SF0">
    <property type="entry name" value="UPF0761 MEMBRANE PROTEIN YIHY"/>
    <property type="match status" value="1"/>
</dbReference>
<comment type="caution">
    <text evidence="7">The sequence shown here is derived from an EMBL/GenBank/DDBJ whole genome shotgun (WGS) entry which is preliminary data.</text>
</comment>
<dbReference type="AlphaFoldDB" id="A0A7X6DL86"/>
<evidence type="ECO:0000256" key="3">
    <source>
        <dbReference type="ARBA" id="ARBA00022692"/>
    </source>
</evidence>
<keyword evidence="2" id="KW-1003">Cell membrane</keyword>
<name>A0A7X6DL86_9BACT</name>
<dbReference type="InterPro" id="IPR017039">
    <property type="entry name" value="Virul_fac_BrkB"/>
</dbReference>